<keyword evidence="3 6" id="KW-0285">Flavoprotein</keyword>
<dbReference type="SUPFAM" id="SSF56645">
    <property type="entry name" value="Acyl-CoA dehydrogenase NM domain-like"/>
    <property type="match status" value="1"/>
</dbReference>
<evidence type="ECO:0000256" key="2">
    <source>
        <dbReference type="ARBA" id="ARBA00009347"/>
    </source>
</evidence>
<name>A0A937L6X7_9PROT</name>
<dbReference type="PANTHER" id="PTHR43292">
    <property type="entry name" value="ACYL-COA DEHYDROGENASE"/>
    <property type="match status" value="1"/>
</dbReference>
<dbReference type="PANTHER" id="PTHR43292:SF3">
    <property type="entry name" value="ACYL-COA DEHYDROGENASE FADE29"/>
    <property type="match status" value="1"/>
</dbReference>
<dbReference type="InterPro" id="IPR052161">
    <property type="entry name" value="Mycobact_Acyl-CoA_DH"/>
</dbReference>
<comment type="caution">
    <text evidence="10">The sequence shown here is derived from an EMBL/GenBank/DDBJ whole genome shotgun (WGS) entry which is preliminary data.</text>
</comment>
<dbReference type="InterPro" id="IPR009100">
    <property type="entry name" value="AcylCoA_DH/oxidase_NM_dom_sf"/>
</dbReference>
<evidence type="ECO:0000256" key="5">
    <source>
        <dbReference type="ARBA" id="ARBA00023002"/>
    </source>
</evidence>
<dbReference type="Pfam" id="PF00441">
    <property type="entry name" value="Acyl-CoA_dh_1"/>
    <property type="match status" value="1"/>
</dbReference>
<comment type="similarity">
    <text evidence="2 6">Belongs to the acyl-CoA dehydrogenase family.</text>
</comment>
<evidence type="ECO:0000256" key="6">
    <source>
        <dbReference type="RuleBase" id="RU362125"/>
    </source>
</evidence>
<evidence type="ECO:0000313" key="10">
    <source>
        <dbReference type="EMBL" id="MBL6762028.1"/>
    </source>
</evidence>
<feature type="domain" description="Acyl-CoA dehydrogenase/oxidase N-terminal" evidence="9">
    <location>
        <begin position="6"/>
        <end position="121"/>
    </location>
</feature>
<evidence type="ECO:0000259" key="9">
    <source>
        <dbReference type="Pfam" id="PF02771"/>
    </source>
</evidence>
<gene>
    <name evidence="10" type="ORF">ISQ19_04945</name>
</gene>
<dbReference type="Gene3D" id="1.20.140.10">
    <property type="entry name" value="Butyryl-CoA Dehydrogenase, subunit A, domain 3"/>
    <property type="match status" value="1"/>
</dbReference>
<dbReference type="InterPro" id="IPR013786">
    <property type="entry name" value="AcylCoA_DH/ox_N"/>
</dbReference>
<evidence type="ECO:0000256" key="1">
    <source>
        <dbReference type="ARBA" id="ARBA00001974"/>
    </source>
</evidence>
<evidence type="ECO:0000259" key="7">
    <source>
        <dbReference type="Pfam" id="PF00441"/>
    </source>
</evidence>
<dbReference type="AlphaFoldDB" id="A0A937L6X7"/>
<feature type="domain" description="Acyl-CoA dehydrogenase/oxidase C-terminal" evidence="7">
    <location>
        <begin position="231"/>
        <end position="385"/>
    </location>
</feature>
<dbReference type="Pfam" id="PF02770">
    <property type="entry name" value="Acyl-CoA_dh_M"/>
    <property type="match status" value="1"/>
</dbReference>
<comment type="cofactor">
    <cofactor evidence="1 6">
        <name>FAD</name>
        <dbReference type="ChEBI" id="CHEBI:57692"/>
    </cofactor>
</comment>
<dbReference type="GO" id="GO:0016627">
    <property type="term" value="F:oxidoreductase activity, acting on the CH-CH group of donors"/>
    <property type="evidence" value="ECO:0007669"/>
    <property type="project" value="InterPro"/>
</dbReference>
<organism evidence="10 11">
    <name type="scientific">PS1 clade bacterium</name>
    <dbReference type="NCBI Taxonomy" id="2175152"/>
    <lineage>
        <taxon>Bacteria</taxon>
        <taxon>Pseudomonadati</taxon>
        <taxon>Pseudomonadota</taxon>
        <taxon>Alphaproteobacteria</taxon>
        <taxon>PS1 clade</taxon>
    </lineage>
</organism>
<keyword evidence="4 6" id="KW-0274">FAD</keyword>
<proteinExistence type="inferred from homology"/>
<dbReference type="SUPFAM" id="SSF47203">
    <property type="entry name" value="Acyl-CoA dehydrogenase C-terminal domain-like"/>
    <property type="match status" value="1"/>
</dbReference>
<accession>A0A937L6X7</accession>
<dbReference type="Gene3D" id="1.10.540.10">
    <property type="entry name" value="Acyl-CoA dehydrogenase/oxidase, N-terminal domain"/>
    <property type="match status" value="1"/>
</dbReference>
<dbReference type="InterPro" id="IPR009075">
    <property type="entry name" value="AcylCo_DH/oxidase_C"/>
</dbReference>
<dbReference type="InterPro" id="IPR036250">
    <property type="entry name" value="AcylCo_DH-like_C"/>
</dbReference>
<dbReference type="GO" id="GO:0005886">
    <property type="term" value="C:plasma membrane"/>
    <property type="evidence" value="ECO:0007669"/>
    <property type="project" value="TreeGrafter"/>
</dbReference>
<feature type="domain" description="Acyl-CoA oxidase/dehydrogenase middle" evidence="8">
    <location>
        <begin position="125"/>
        <end position="219"/>
    </location>
</feature>
<dbReference type="InterPro" id="IPR046373">
    <property type="entry name" value="Acyl-CoA_Oxase/DH_mid-dom_sf"/>
</dbReference>
<reference evidence="10" key="1">
    <citation type="submission" date="2020-10" db="EMBL/GenBank/DDBJ databases">
        <title>Microbiome of the Black Sea water column analyzed by genome centric metagenomics.</title>
        <authorList>
            <person name="Cabello-Yeves P.J."/>
            <person name="Callieri C."/>
            <person name="Picazo A."/>
            <person name="Mehrshad M."/>
            <person name="Haro-Moreno J.M."/>
            <person name="Roda-Garcia J."/>
            <person name="Dzembekova N."/>
            <person name="Slabakova V."/>
            <person name="Slabakova N."/>
            <person name="Moncheva S."/>
            <person name="Rodriguez-Valera F."/>
        </authorList>
    </citation>
    <scope>NUCLEOTIDE SEQUENCE</scope>
    <source>
        <strain evidence="10">BS307-5m-G5</strain>
    </source>
</reference>
<dbReference type="Gene3D" id="2.40.110.10">
    <property type="entry name" value="Butyryl-CoA Dehydrogenase, subunit A, domain 2"/>
    <property type="match status" value="1"/>
</dbReference>
<dbReference type="Proteomes" id="UP000785783">
    <property type="component" value="Unassembled WGS sequence"/>
</dbReference>
<evidence type="ECO:0000256" key="3">
    <source>
        <dbReference type="ARBA" id="ARBA00022630"/>
    </source>
</evidence>
<protein>
    <submittedName>
        <fullName evidence="10">Acyl-CoA dehydrogenase family protein</fullName>
    </submittedName>
</protein>
<dbReference type="Pfam" id="PF02771">
    <property type="entry name" value="Acyl-CoA_dh_N"/>
    <property type="match status" value="1"/>
</dbReference>
<dbReference type="GO" id="GO:0050660">
    <property type="term" value="F:flavin adenine dinucleotide binding"/>
    <property type="evidence" value="ECO:0007669"/>
    <property type="project" value="InterPro"/>
</dbReference>
<evidence type="ECO:0000313" key="11">
    <source>
        <dbReference type="Proteomes" id="UP000785783"/>
    </source>
</evidence>
<evidence type="ECO:0000259" key="8">
    <source>
        <dbReference type="Pfam" id="PF02770"/>
    </source>
</evidence>
<evidence type="ECO:0000256" key="4">
    <source>
        <dbReference type="ARBA" id="ARBA00022827"/>
    </source>
</evidence>
<dbReference type="InterPro" id="IPR006091">
    <property type="entry name" value="Acyl-CoA_Oxase/DH_mid-dom"/>
</dbReference>
<dbReference type="FunFam" id="2.40.110.10:FF:000011">
    <property type="entry name" value="Acyl-CoA dehydrogenase FadE34"/>
    <property type="match status" value="1"/>
</dbReference>
<dbReference type="InterPro" id="IPR037069">
    <property type="entry name" value="AcylCoA_DH/ox_N_sf"/>
</dbReference>
<dbReference type="EMBL" id="JADHOK010000061">
    <property type="protein sequence ID" value="MBL6762028.1"/>
    <property type="molecule type" value="Genomic_DNA"/>
</dbReference>
<keyword evidence="5 6" id="KW-0560">Oxidoreductase</keyword>
<sequence length="402" mass="44325">MDLNFTQEYVDFRDQVRGFLDTHKDQAPAQGDRSVRSKKRLAWQKILLENGYAARTLPSEYGGYGAEPDALRARIIAEEFARAKMPGGISGQGINMLVPTLLELGTDEQKAKYIRPTLEGEMVWCQGYSEPGAGSDLASLRTAAVVDGDDFVINGQKIWTSTAQFADMMFCLVRTEPDAPKHQGISYILIDMKTPGIEVRPLMTMTGFAEFNEVFFTDVRVPVTSIVGNRGEGWMVANATLTHERGMLGDPDAALSRLRQVADIMQNEQVDGATLMDNQVFRDRLLQLQGEAYAMKMNGMRLTTAASEKKSAGMAGLLVKLQGCELNHQIAELAIDVMGEYGMLFEDSPFIRDKGMWQTAYMFDLGLIIGGGSAQIQKNIISERGLGMPREPKPAPGTFKAN</sequence>